<gene>
    <name evidence="3" type="ORF">ACHAW5_003826</name>
</gene>
<feature type="region of interest" description="Disordered" evidence="1">
    <location>
        <begin position="91"/>
        <end position="169"/>
    </location>
</feature>
<feature type="region of interest" description="Disordered" evidence="1">
    <location>
        <begin position="25"/>
        <end position="45"/>
    </location>
</feature>
<feature type="region of interest" description="Disordered" evidence="1">
    <location>
        <begin position="1083"/>
        <end position="1109"/>
    </location>
</feature>
<feature type="compositionally biased region" description="Low complexity" evidence="1">
    <location>
        <begin position="1558"/>
        <end position="1576"/>
    </location>
</feature>
<comment type="caution">
    <text evidence="3">The sequence shown here is derived from an EMBL/GenBank/DDBJ whole genome shotgun (WGS) entry which is preliminary data.</text>
</comment>
<feature type="compositionally biased region" description="Low complexity" evidence="1">
    <location>
        <begin position="1314"/>
        <end position="1333"/>
    </location>
</feature>
<dbReference type="PANTHER" id="PTHR36489">
    <property type="entry name" value="PROTEIN-COUPLED RECEPTOR GPR1, PUTATIVE-RELATED"/>
    <property type="match status" value="1"/>
</dbReference>
<keyword evidence="2" id="KW-0812">Transmembrane</keyword>
<name>A0ABD3R2K4_9STRA</name>
<evidence type="ECO:0000313" key="4">
    <source>
        <dbReference type="Proteomes" id="UP001530315"/>
    </source>
</evidence>
<sequence>SLVPSYPRYQDRQNRIAKSIDSWRKVRGQRQNNDNPEEGISVVTSSSSSRTRDFVGFLAPHRRILAMIVLVIAVVVVLAVAISSIQRRNAEPFSNDESGVPTMKTSTTTDDSSEYSLNNNSPTADTSSEFSNNSPAAPIPSLPINPTSSSSTSPPIEGDAHGISPILNGSSKAPSSAGLQACICDMEHNCTEPFVVHSSMILCLSSNGPLRKLERIKSLNISHEASGTIFQAIIPTESLSISDSFIVDGIDVAISPWASVETNNDQTQVTVLIKPGGLTIWFDLFAGSMIDIHGRVQIGGEGGGEKNLDGDPSPSTQQFFEDFHISAILAKQQSQSSDLAPSVGSVYPCVCNAANICSSDGDFIASKRSREVRICLFLQQMNDDSAEIELTYMKLQQEGDGIVFEAVTEGGAVSSFATIDADDKNKALSIVVEILPGFFVEPTTIKFYGVAKVTGVERRHYEAIWELSIAVEGSEVTSAVSPSLAASESSFTIEACHCDDKNNCIEDALIKTGDADPELRICIAVDISAGNDLSEIKLNSLTITQQETGMVLTLKDEEYATAGAKYDEVVEDGKIIITVPELGLFFLSIQPPAIIVEGSVGGVLFLLVIPLQSSETGIGISSGDSDGSISSEFPLIQGPGIRACVCKPELIGTKTNKPCVEKSFSVEQRDLYVCILTHPQGVELVTITLLAIELIHQDGTSVFRYHVSPSSSDVDPATIVTYKNDLSRATIITAIDEVFFEDLKFGVATVTFLGFALINSGSGTASSETSFYVDLNLVALSSSVPLSALPSPIIPKHMEVWACQCNLNDRSCSSDVLTNFKNEVSLCLFSTRELAGVDLYRISWGSTKYVFIETGTAAVDDRSSLATSLEGMQGSIVVKLPASFFQGMEDGAGVDYIEGRAVGIAVIKSVAGGKSEVGFFTDLYFRFQAQSDAPVLPSPQSFSPSSSASPTSLKEEGIEACQCNERLSCIDKPVSPISREIALCLLSQPVMFILSEGSIIVVLTQQGIPNRPIINMDEPIYGTSTSFMKSGLRRRRITTLVPEQFFLNPSQNLIVMGMGTILLTGSTRSRDVEFSVTLTLLPHPSDAPSELPSTSTEPTVKSPPTRPPQNIIPTYDNTLRLPYCACNIRNECFPSRVVLTRTNNVIRICFRASPPTAKVNVSTVRVSGKGDIPFRVCSGQMVGQPAVGASANCSPLDGNQGFVTVTLSDEFFDISAANELRDGGLANVYELRIVGVADVKVPQDGRHADEGFYVYYDVQPSSPTSVTTGQGSITPTESPMTLQTSSLTASPKASPTDSPSSVPKASPTNIPTKIPLEIPTSLPTTSPTTILTSVPNKSTTAIPTREPTASLTAISDRAPTQSPTAIPNSTPMTLPTKNPTSVPASTPTKIPTEAPTLFPNADPSRKPTAFPTRNPTKNPIREPTEPPTKIPTEAPTLFPNADPSRKPTAFPTRNPTKNPIREPTASPTKIPTKAPTNPPTAIPSHTPTAFPTRNPTKNPTKEPTASPTKIPTKAPTNPPTAIPSHTPTAFPTRNPTKNPTKEPTASPSRIPTVAPEQSPTTSPSSTPTAFPTSNPTALPTRTPMATPTVIPAEAPTESPTASPSKTPTLFPTSNPTTLSTKTPMASPTVIPQNSLYTISSTDGANGKVHNCKSPSVTTP</sequence>
<feature type="compositionally biased region" description="Low complexity" evidence="1">
    <location>
        <begin position="144"/>
        <end position="156"/>
    </location>
</feature>
<dbReference type="EMBL" id="JALLAZ020000019">
    <property type="protein sequence ID" value="KAL3805746.1"/>
    <property type="molecule type" value="Genomic_DNA"/>
</dbReference>
<feature type="compositionally biased region" description="Polar residues" evidence="1">
    <location>
        <begin position="1597"/>
        <end position="1643"/>
    </location>
</feature>
<feature type="compositionally biased region" description="Polar residues" evidence="1">
    <location>
        <begin position="1483"/>
        <end position="1509"/>
    </location>
</feature>
<protein>
    <submittedName>
        <fullName evidence="3">Uncharacterized protein</fullName>
    </submittedName>
</protein>
<dbReference type="Proteomes" id="UP001530315">
    <property type="component" value="Unassembled WGS sequence"/>
</dbReference>
<feature type="non-terminal residue" evidence="3">
    <location>
        <position position="1"/>
    </location>
</feature>
<proteinExistence type="predicted"/>
<keyword evidence="2" id="KW-0472">Membrane</keyword>
<feature type="compositionally biased region" description="Polar residues" evidence="1">
    <location>
        <begin position="1263"/>
        <end position="1311"/>
    </location>
</feature>
<reference evidence="3 4" key="1">
    <citation type="submission" date="2024-10" db="EMBL/GenBank/DDBJ databases">
        <title>Updated reference genomes for cyclostephanoid diatoms.</title>
        <authorList>
            <person name="Roberts W.R."/>
            <person name="Alverson A.J."/>
        </authorList>
    </citation>
    <scope>NUCLEOTIDE SEQUENCE [LARGE SCALE GENOMIC DNA]</scope>
    <source>
        <strain evidence="3 4">AJA276-08</strain>
    </source>
</reference>
<evidence type="ECO:0000256" key="1">
    <source>
        <dbReference type="SAM" id="MobiDB-lite"/>
    </source>
</evidence>
<keyword evidence="4" id="KW-1185">Reference proteome</keyword>
<feature type="compositionally biased region" description="Polar residues" evidence="1">
    <location>
        <begin position="1334"/>
        <end position="1389"/>
    </location>
</feature>
<feature type="region of interest" description="Disordered" evidence="1">
    <location>
        <begin position="1263"/>
        <end position="1659"/>
    </location>
</feature>
<dbReference type="PANTHER" id="PTHR36489:SF2">
    <property type="entry name" value="APPLE DOMAIN-CONTAINING PROTEIN"/>
    <property type="match status" value="1"/>
</dbReference>
<keyword evidence="2" id="KW-1133">Transmembrane helix</keyword>
<feature type="compositionally biased region" description="Polar residues" evidence="1">
    <location>
        <begin position="114"/>
        <end position="135"/>
    </location>
</feature>
<feature type="compositionally biased region" description="Polar residues" evidence="1">
    <location>
        <begin position="1523"/>
        <end position="1549"/>
    </location>
</feature>
<evidence type="ECO:0000313" key="3">
    <source>
        <dbReference type="EMBL" id="KAL3805746.1"/>
    </source>
</evidence>
<feature type="transmembrane region" description="Helical" evidence="2">
    <location>
        <begin position="64"/>
        <end position="85"/>
    </location>
</feature>
<organism evidence="3 4">
    <name type="scientific">Stephanodiscus triporus</name>
    <dbReference type="NCBI Taxonomy" id="2934178"/>
    <lineage>
        <taxon>Eukaryota</taxon>
        <taxon>Sar</taxon>
        <taxon>Stramenopiles</taxon>
        <taxon>Ochrophyta</taxon>
        <taxon>Bacillariophyta</taxon>
        <taxon>Coscinodiscophyceae</taxon>
        <taxon>Thalassiosirophycidae</taxon>
        <taxon>Stephanodiscales</taxon>
        <taxon>Stephanodiscaceae</taxon>
        <taxon>Stephanodiscus</taxon>
    </lineage>
</organism>
<accession>A0ABD3R2K4</accession>
<evidence type="ECO:0000256" key="2">
    <source>
        <dbReference type="SAM" id="Phobius"/>
    </source>
</evidence>